<feature type="compositionally biased region" description="Polar residues" evidence="1">
    <location>
        <begin position="430"/>
        <end position="451"/>
    </location>
</feature>
<feature type="region of interest" description="Disordered" evidence="1">
    <location>
        <begin position="398"/>
        <end position="487"/>
    </location>
</feature>
<dbReference type="EMBL" id="LNYL01000002">
    <property type="protein sequence ID" value="KTD31915.1"/>
    <property type="molecule type" value="Genomic_DNA"/>
</dbReference>
<organism evidence="2 3">
    <name type="scientific">Legionella maceachernii</name>
    <dbReference type="NCBI Taxonomy" id="466"/>
    <lineage>
        <taxon>Bacteria</taxon>
        <taxon>Pseudomonadati</taxon>
        <taxon>Pseudomonadota</taxon>
        <taxon>Gammaproteobacteria</taxon>
        <taxon>Legionellales</taxon>
        <taxon>Legionellaceae</taxon>
        <taxon>Legionella</taxon>
    </lineage>
</organism>
<accession>A0A0W0WHV2</accession>
<feature type="compositionally biased region" description="Basic and acidic residues" evidence="1">
    <location>
        <begin position="398"/>
        <end position="415"/>
    </location>
</feature>
<dbReference type="RefSeq" id="WP_058450945.1">
    <property type="nucleotide sequence ID" value="NZ_CAAAIB010000022.1"/>
</dbReference>
<protein>
    <submittedName>
        <fullName evidence="2">Dot/Icm T4SS effector</fullName>
    </submittedName>
</protein>
<evidence type="ECO:0000313" key="3">
    <source>
        <dbReference type="Proteomes" id="UP000054908"/>
    </source>
</evidence>
<reference evidence="2 3" key="1">
    <citation type="submission" date="2015-11" db="EMBL/GenBank/DDBJ databases">
        <title>Genomic analysis of 38 Legionella species identifies large and diverse effector repertoires.</title>
        <authorList>
            <person name="Burstein D."/>
            <person name="Amaro F."/>
            <person name="Zusman T."/>
            <person name="Lifshitz Z."/>
            <person name="Cohen O."/>
            <person name="Gilbert J.A."/>
            <person name="Pupko T."/>
            <person name="Shuman H.A."/>
            <person name="Segal G."/>
        </authorList>
    </citation>
    <scope>NUCLEOTIDE SEQUENCE [LARGE SCALE GENOMIC DNA]</scope>
    <source>
        <strain evidence="2 3">PX-1-G2-E2</strain>
    </source>
</reference>
<dbReference type="PATRIC" id="fig|466.6.peg.108"/>
<dbReference type="AlphaFoldDB" id="A0A0W0WHV2"/>
<proteinExistence type="predicted"/>
<feature type="compositionally biased region" description="Polar residues" evidence="1">
    <location>
        <begin position="465"/>
        <end position="481"/>
    </location>
</feature>
<keyword evidence="3" id="KW-1185">Reference proteome</keyword>
<name>A0A0W0WHV2_9GAMM</name>
<evidence type="ECO:0000313" key="2">
    <source>
        <dbReference type="EMBL" id="KTD31915.1"/>
    </source>
</evidence>
<comment type="caution">
    <text evidence="2">The sequence shown here is derived from an EMBL/GenBank/DDBJ whole genome shotgun (WGS) entry which is preliminary data.</text>
</comment>
<dbReference type="OrthoDB" id="5653025at2"/>
<gene>
    <name evidence="2" type="ORF">Lmac_0105</name>
</gene>
<dbReference type="Proteomes" id="UP000054908">
    <property type="component" value="Unassembled WGS sequence"/>
</dbReference>
<sequence length="487" mass="55663">MALIRGISFDFDGSLSRIKGDIILQNLDFLNFIRAQNHKYAETYAFIGSNRQSIYDDSMNALSNKNGSCYPQIRKVSDYIGAKFDPFTLTDLYNNLKSGESFKLALSFLKNDMLNDNEESYAYDPSLIKQRQTPDWLHDESKLSLLLAQIHKLASEHPEDEIEFYFYDDQKKILDRLNAFFSIPENRRLLPKNLKELHLIPYPDIPKELDEKDTLKKNKKRDSDPFLLAKLDNLKIENKADGNLSKQPDDFKEENVATSAYSKKESLETQFISYPPISGIGEIDFNFRQTVQTMAAVCIESERYQNTFPTDFKANLVRSYAQAERGNFVLSTVMNFALDYVFGLIPKVFPAPVPAELKTLSLESTLPLHEPLASRLEVSEPVSSRLFNFLPGFLKSSKAKEEKDKEKKEQEEHLKDKKKKSAKKIEPRITSAQPDTQLPSLDNSSPRSPVTSERFFAVVSKPQRDSSAISLSAYRESNSDNSEIKHN</sequence>
<evidence type="ECO:0000256" key="1">
    <source>
        <dbReference type="SAM" id="MobiDB-lite"/>
    </source>
</evidence>